<evidence type="ECO:0000313" key="3">
    <source>
        <dbReference type="EMBL" id="GBG84921.1"/>
    </source>
</evidence>
<dbReference type="Proteomes" id="UP000265515">
    <property type="component" value="Unassembled WGS sequence"/>
</dbReference>
<dbReference type="Gramene" id="GBG84921">
    <property type="protein sequence ID" value="GBG84921"/>
    <property type="gene ID" value="CBR_g39382"/>
</dbReference>
<evidence type="ECO:0000313" key="4">
    <source>
        <dbReference type="Proteomes" id="UP000265515"/>
    </source>
</evidence>
<comment type="caution">
    <text evidence="3">The sequence shown here is derived from an EMBL/GenBank/DDBJ whole genome shotgun (WGS) entry which is preliminary data.</text>
</comment>
<organism evidence="3 4">
    <name type="scientific">Chara braunii</name>
    <name type="common">Braun's stonewort</name>
    <dbReference type="NCBI Taxonomy" id="69332"/>
    <lineage>
        <taxon>Eukaryota</taxon>
        <taxon>Viridiplantae</taxon>
        <taxon>Streptophyta</taxon>
        <taxon>Charophyceae</taxon>
        <taxon>Charales</taxon>
        <taxon>Characeae</taxon>
        <taxon>Chara</taxon>
    </lineage>
</organism>
<dbReference type="GO" id="GO:0005634">
    <property type="term" value="C:nucleus"/>
    <property type="evidence" value="ECO:0007669"/>
    <property type="project" value="TreeGrafter"/>
</dbReference>
<accession>A0A388LRM7</accession>
<feature type="region of interest" description="Disordered" evidence="1">
    <location>
        <begin position="1284"/>
        <end position="1322"/>
    </location>
</feature>
<evidence type="ECO:0000256" key="1">
    <source>
        <dbReference type="SAM" id="MobiDB-lite"/>
    </source>
</evidence>
<sequence length="1588" mass="171323">MADAQWAASSSSSGGGRRNVSRPSRVSPGVFGNAGGGANNTGNASARGGRVAAHGNGFLSFMGLFDCLMMCLPSKWAARWIQRRYWSYMSDSELDFEEYGEKPAWVTGSARREIEIGPRTDFRPPCAGGKLLCGAYKLVLDLSDIVDWAALLLFVALLAAFASSFIGHSQALFWLSWIAFAQSVMSLLSSYARRTRTGADRGAEVPCSYWLSNPPREAISVPLGSRLPMSIVEDGWELLQNLFKGAVGAALLLLVDDQLPLSSSSSSSSISSSGGGGHDIAIARQRAKEGLYAGGILLVLQFAIALLRFLMHFVKERDPGLKAWMSHFVRHPRLAGAMAHDSELCGLPAHWFMSVGDVKLSLAWALSKIHQWKLRRHKFRVFSYRVSGAEADLGAATEVSDTVVQRYLAMSLKALERASTYPKGREEILQNNGFELVLFALKPGGDPHVRGMAAKVVESFFLSLARNAFADGKVNAGGGDEDFRRHVRHHRRRRNLRTITMISGGSADPLVVAPSSSSSWRLPWNQSMDDITSKVMGRRRKSAGAGGVWAGGGSQQENDEMENLSASYIRAATMYLVEIIQSQQTTAEQKEVAAKALLSVVMAANTSVTFAYGTAPRHRVLSTLPRWMRTTPSDDPDQFPAFSSSSSSAGGGGGGGGGGWYPSMVTSRGMTSTPSAQERGGAMGEEEGGQRGHVQHQQLQQAQLSSSQSNAVRGGGEDGDQQQQQQQQQSPPMRRRSSFLDRLRSASTVDRNPTTSAEAASAAAGAVGSAQMLDAGPPMPRTGGAAMPGNGAAVAAGNGISAGVIVASRPGEGGRGGRGGGGGGGGEAAAAATAAGSSSAAVSTAAAEAARRWRAAAIPSTSAPVANDSAAAGTGAGVGGRSQSPSPPPRPTGLGPRRPSLTERVEAVLGSVLDNLKLPAISSSSAAGPTGGSLGPAESYHTIQSRRAYKETWPWLTIVCAATEEIFAGPGDPRDDNQSRNSKKEILRQGYRISSLQALMSASELESNTVESRVLALSILNEFCADEICRDLFLRKLRGLDMMVRLTDPLPDSIFRVNRMVDNFSYEREINALRLKVVPLRVRLAMVFLCLNADEEDYRVITRNAMDSLERFAFIKLVLSQDFLRSIPSSGMLFIVIDALHDATMRARRLPRFFTSCFFQWQSSPIYDLLLQLQALTEHMNFTRILHKLVQTFEADFHRGFRLSLSEQHKRERKYREELAMYQLAWGRLSIARRKMIRQILWFASNFPHFFSREANLDLIFRFSELEPAGAEFGAAAGAATAEFVSARQQQQQQQQQQQYRRGGGEGGGGGGGGGGAAMGAASGDPDASFIQRYLNDSFNLWKEDLIEGRQHYRGDVQQMQEMAGNLWTAWRKLYSLQSHTPTTWEDYLNEPLVSGPAIFLASSDETDRTRASSIIHCLYILIDTLVLALVDMEAADSLATIPAVRGSWGRGATWAGGGGGGESDADAREGGAIKIGGGGGGSAYSRSGRDGGWGWSFMMDVAEDGKLANALLLNERREDYVRGASARKDVQRKAATTLVKLCHIHDHLRTRVALSYNLRSNLEALRGLNLSETDELTQIVLTTKPAN</sequence>
<feature type="compositionally biased region" description="Polar residues" evidence="1">
    <location>
        <begin position="664"/>
        <end position="675"/>
    </location>
</feature>
<feature type="compositionally biased region" description="Gly residues" evidence="1">
    <location>
        <begin position="649"/>
        <end position="660"/>
    </location>
</feature>
<reference evidence="3 4" key="1">
    <citation type="journal article" date="2018" name="Cell">
        <title>The Chara Genome: Secondary Complexity and Implications for Plant Terrestrialization.</title>
        <authorList>
            <person name="Nishiyama T."/>
            <person name="Sakayama H."/>
            <person name="Vries J.D."/>
            <person name="Buschmann H."/>
            <person name="Saint-Marcoux D."/>
            <person name="Ullrich K.K."/>
            <person name="Haas F.B."/>
            <person name="Vanderstraeten L."/>
            <person name="Becker D."/>
            <person name="Lang D."/>
            <person name="Vosolsobe S."/>
            <person name="Rombauts S."/>
            <person name="Wilhelmsson P.K.I."/>
            <person name="Janitza P."/>
            <person name="Kern R."/>
            <person name="Heyl A."/>
            <person name="Rumpler F."/>
            <person name="Villalobos L.I.A.C."/>
            <person name="Clay J.M."/>
            <person name="Skokan R."/>
            <person name="Toyoda A."/>
            <person name="Suzuki Y."/>
            <person name="Kagoshima H."/>
            <person name="Schijlen E."/>
            <person name="Tajeshwar N."/>
            <person name="Catarino B."/>
            <person name="Hetherington A.J."/>
            <person name="Saltykova A."/>
            <person name="Bonnot C."/>
            <person name="Breuninger H."/>
            <person name="Symeonidi A."/>
            <person name="Radhakrishnan G.V."/>
            <person name="Van Nieuwerburgh F."/>
            <person name="Deforce D."/>
            <person name="Chang C."/>
            <person name="Karol K.G."/>
            <person name="Hedrich R."/>
            <person name="Ulvskov P."/>
            <person name="Glockner G."/>
            <person name="Delwiche C.F."/>
            <person name="Petrasek J."/>
            <person name="Van de Peer Y."/>
            <person name="Friml J."/>
            <person name="Beilby M."/>
            <person name="Dolan L."/>
            <person name="Kohara Y."/>
            <person name="Sugano S."/>
            <person name="Fujiyama A."/>
            <person name="Delaux P.-M."/>
            <person name="Quint M."/>
            <person name="TheiBen G."/>
            <person name="Hagemann M."/>
            <person name="Harholt J."/>
            <person name="Dunand C."/>
            <person name="Zachgo S."/>
            <person name="Langdale J."/>
            <person name="Maumus F."/>
            <person name="Straeten D.V.D."/>
            <person name="Gould S.B."/>
            <person name="Rensing S.A."/>
        </authorList>
    </citation>
    <scope>NUCLEOTIDE SEQUENCE [LARGE SCALE GENOMIC DNA]</scope>
    <source>
        <strain evidence="3 4">S276</strain>
    </source>
</reference>
<feature type="compositionally biased region" description="Low complexity" evidence="1">
    <location>
        <begin position="695"/>
        <end position="709"/>
    </location>
</feature>
<keyword evidence="2" id="KW-1133">Transmembrane helix</keyword>
<gene>
    <name evidence="3" type="ORF">CBR_g39382</name>
</gene>
<feature type="compositionally biased region" description="Low complexity" evidence="1">
    <location>
        <begin position="21"/>
        <end position="30"/>
    </location>
</feature>
<feature type="region of interest" description="Disordered" evidence="1">
    <location>
        <begin position="627"/>
        <end position="737"/>
    </location>
</feature>
<dbReference type="EMBL" id="BFEA01000496">
    <property type="protein sequence ID" value="GBG84921.1"/>
    <property type="molecule type" value="Genomic_DNA"/>
</dbReference>
<keyword evidence="2" id="KW-0472">Membrane</keyword>
<keyword evidence="4" id="KW-1185">Reference proteome</keyword>
<dbReference type="PANTHER" id="PTHR14312">
    <property type="entry name" value="CREB/ATF BZIP TRANSCRIPTION FACTOR"/>
    <property type="match status" value="1"/>
</dbReference>
<feature type="region of interest" description="Disordered" evidence="1">
    <location>
        <begin position="860"/>
        <end position="899"/>
    </location>
</feature>
<feature type="compositionally biased region" description="Low complexity" evidence="1">
    <location>
        <begin position="1284"/>
        <end position="1301"/>
    </location>
</feature>
<feature type="transmembrane region" description="Helical" evidence="2">
    <location>
        <begin position="291"/>
        <end position="311"/>
    </location>
</feature>
<dbReference type="GO" id="GO:0043565">
    <property type="term" value="F:sequence-specific DNA binding"/>
    <property type="evidence" value="ECO:0007669"/>
    <property type="project" value="TreeGrafter"/>
</dbReference>
<protein>
    <submittedName>
        <fullName evidence="3">Uncharacterized protein</fullName>
    </submittedName>
</protein>
<evidence type="ECO:0000256" key="2">
    <source>
        <dbReference type="SAM" id="Phobius"/>
    </source>
</evidence>
<dbReference type="STRING" id="69332.A0A388LRM7"/>
<name>A0A388LRM7_CHABU</name>
<feature type="transmembrane region" description="Helical" evidence="2">
    <location>
        <begin position="172"/>
        <end position="192"/>
    </location>
</feature>
<proteinExistence type="predicted"/>
<keyword evidence="2" id="KW-0812">Transmembrane</keyword>
<feature type="region of interest" description="Disordered" evidence="1">
    <location>
        <begin position="807"/>
        <end position="829"/>
    </location>
</feature>
<dbReference type="PANTHER" id="PTHR14312:SF1">
    <property type="entry name" value="BASIC-LEUCINE ZIPPER TRANSCRIPTION FACTOR A"/>
    <property type="match status" value="1"/>
</dbReference>
<feature type="compositionally biased region" description="Gly residues" evidence="1">
    <location>
        <begin position="1305"/>
        <end position="1318"/>
    </location>
</feature>
<feature type="compositionally biased region" description="Gly residues" evidence="1">
    <location>
        <begin position="811"/>
        <end position="827"/>
    </location>
</feature>
<feature type="transmembrane region" description="Helical" evidence="2">
    <location>
        <begin position="145"/>
        <end position="166"/>
    </location>
</feature>
<feature type="region of interest" description="Disordered" evidence="1">
    <location>
        <begin position="1"/>
        <end position="42"/>
    </location>
</feature>
<dbReference type="GO" id="GO:0010468">
    <property type="term" value="P:regulation of gene expression"/>
    <property type="evidence" value="ECO:0007669"/>
    <property type="project" value="TreeGrafter"/>
</dbReference>